<feature type="repeat" description="TPR" evidence="1">
    <location>
        <begin position="111"/>
        <end position="144"/>
    </location>
</feature>
<dbReference type="AlphaFoldDB" id="A0A7W9S221"/>
<organism evidence="3 4">
    <name type="scientific">Aquamicrobium lusatiense</name>
    <dbReference type="NCBI Taxonomy" id="89772"/>
    <lineage>
        <taxon>Bacteria</taxon>
        <taxon>Pseudomonadati</taxon>
        <taxon>Pseudomonadota</taxon>
        <taxon>Alphaproteobacteria</taxon>
        <taxon>Hyphomicrobiales</taxon>
        <taxon>Phyllobacteriaceae</taxon>
        <taxon>Aquamicrobium</taxon>
    </lineage>
</organism>
<dbReference type="SMART" id="SM00028">
    <property type="entry name" value="TPR"/>
    <property type="match status" value="3"/>
</dbReference>
<feature type="chain" id="PRO_5030979606" evidence="2">
    <location>
        <begin position="23"/>
        <end position="197"/>
    </location>
</feature>
<feature type="signal peptide" evidence="2">
    <location>
        <begin position="1"/>
        <end position="22"/>
    </location>
</feature>
<protein>
    <submittedName>
        <fullName evidence="3">Tetratricopeptide (TPR) repeat protein</fullName>
    </submittedName>
</protein>
<keyword evidence="4" id="KW-1185">Reference proteome</keyword>
<keyword evidence="1" id="KW-0802">TPR repeat</keyword>
<evidence type="ECO:0000256" key="1">
    <source>
        <dbReference type="PROSITE-ProRule" id="PRU00339"/>
    </source>
</evidence>
<gene>
    <name evidence="3" type="ORF">HNR59_000818</name>
</gene>
<evidence type="ECO:0000313" key="4">
    <source>
        <dbReference type="Proteomes" id="UP000533306"/>
    </source>
</evidence>
<dbReference type="EMBL" id="JACHEU010000001">
    <property type="protein sequence ID" value="MBB6011473.1"/>
    <property type="molecule type" value="Genomic_DNA"/>
</dbReference>
<keyword evidence="2" id="KW-0732">Signal</keyword>
<proteinExistence type="predicted"/>
<dbReference type="Proteomes" id="UP000533306">
    <property type="component" value="Unassembled WGS sequence"/>
</dbReference>
<accession>A0A7W9S221</accession>
<name>A0A7W9S221_9HYPH</name>
<sequence length="197" mass="21733">MRFVVLPTIIFLSAAAPGIVAAEDFPHPASADQVAETSGQKLDRLLAELKREGNPKAADRIARRIQQEWSQSGSASVDLMMQWAQKAAASGKYDVALDFLDLVVTLQPDYAEGWNRRATVHYTMKSYAKSMADINRALALEPRHYGAISGLARIMTDTERKEAAVDAWQRVLDIYPALRSAQERLSTLSEELAGRSA</sequence>
<dbReference type="RefSeq" id="WP_183826356.1">
    <property type="nucleotide sequence ID" value="NZ_JACHEU010000001.1"/>
</dbReference>
<comment type="caution">
    <text evidence="3">The sequence shown here is derived from an EMBL/GenBank/DDBJ whole genome shotgun (WGS) entry which is preliminary data.</text>
</comment>
<dbReference type="Gene3D" id="1.25.40.10">
    <property type="entry name" value="Tetratricopeptide repeat domain"/>
    <property type="match status" value="1"/>
</dbReference>
<dbReference type="SUPFAM" id="SSF48452">
    <property type="entry name" value="TPR-like"/>
    <property type="match status" value="1"/>
</dbReference>
<reference evidence="3 4" key="1">
    <citation type="submission" date="2020-08" db="EMBL/GenBank/DDBJ databases">
        <title>Genomic Encyclopedia of Type Strains, Phase IV (KMG-IV): sequencing the most valuable type-strain genomes for metagenomic binning, comparative biology and taxonomic classification.</title>
        <authorList>
            <person name="Goeker M."/>
        </authorList>
    </citation>
    <scope>NUCLEOTIDE SEQUENCE [LARGE SCALE GENOMIC DNA]</scope>
    <source>
        <strain evidence="3 4">DSM 11099</strain>
    </source>
</reference>
<dbReference type="InterPro" id="IPR011990">
    <property type="entry name" value="TPR-like_helical_dom_sf"/>
</dbReference>
<evidence type="ECO:0000313" key="3">
    <source>
        <dbReference type="EMBL" id="MBB6011473.1"/>
    </source>
</evidence>
<dbReference type="PROSITE" id="PS50005">
    <property type="entry name" value="TPR"/>
    <property type="match status" value="1"/>
</dbReference>
<dbReference type="InterPro" id="IPR019734">
    <property type="entry name" value="TPR_rpt"/>
</dbReference>
<evidence type="ECO:0000256" key="2">
    <source>
        <dbReference type="SAM" id="SignalP"/>
    </source>
</evidence>